<reference evidence="1" key="1">
    <citation type="journal article" date="2017" name="Nature">
        <title>The genome of Chenopodium quinoa.</title>
        <authorList>
            <person name="Jarvis D.E."/>
            <person name="Ho Y.S."/>
            <person name="Lightfoot D.J."/>
            <person name="Schmoeckel S.M."/>
            <person name="Li B."/>
            <person name="Borm T.J.A."/>
            <person name="Ohyanagi H."/>
            <person name="Mineta K."/>
            <person name="Michell C.T."/>
            <person name="Saber N."/>
            <person name="Kharbatia N.M."/>
            <person name="Rupper R.R."/>
            <person name="Sharp A.R."/>
            <person name="Dally N."/>
            <person name="Boughton B.A."/>
            <person name="Woo Y.H."/>
            <person name="Gao G."/>
            <person name="Schijlen E.G.W.M."/>
            <person name="Guo X."/>
            <person name="Momin A.A."/>
            <person name="Negrao S."/>
            <person name="Al-Babili S."/>
            <person name="Gehring C."/>
            <person name="Roessner U."/>
            <person name="Jung C."/>
            <person name="Murphy K."/>
            <person name="Arold S.T."/>
            <person name="Gojobori T."/>
            <person name="van der Linden C.G."/>
            <person name="van Loo E.N."/>
            <person name="Jellen E.N."/>
            <person name="Maughan P.J."/>
            <person name="Tester M."/>
        </authorList>
    </citation>
    <scope>NUCLEOTIDE SEQUENCE [LARGE SCALE GENOMIC DNA]</scope>
    <source>
        <strain evidence="1">cv. PI 614886</strain>
    </source>
</reference>
<name>A0A803L7F2_CHEQI</name>
<dbReference type="EnsemblPlants" id="AUR62007791-RA">
    <property type="protein sequence ID" value="AUR62007791-RA:cds"/>
    <property type="gene ID" value="AUR62007791"/>
</dbReference>
<sequence length="106" mass="12837">MEDVLNDEEMLWFQKSRMVSICDGDRNTRYFHLSTVIRRRHIRIETIQNIQGEWVTDSSEVRSIVQHYWQGLFSDERRAAVEARLLWDYFPEIASNDFEKLLRPVF</sequence>
<evidence type="ECO:0000313" key="2">
    <source>
        <dbReference type="Proteomes" id="UP000596660"/>
    </source>
</evidence>
<keyword evidence="2" id="KW-1185">Reference proteome</keyword>
<organism evidence="1 2">
    <name type="scientific">Chenopodium quinoa</name>
    <name type="common">Quinoa</name>
    <dbReference type="NCBI Taxonomy" id="63459"/>
    <lineage>
        <taxon>Eukaryota</taxon>
        <taxon>Viridiplantae</taxon>
        <taxon>Streptophyta</taxon>
        <taxon>Embryophyta</taxon>
        <taxon>Tracheophyta</taxon>
        <taxon>Spermatophyta</taxon>
        <taxon>Magnoliopsida</taxon>
        <taxon>eudicotyledons</taxon>
        <taxon>Gunneridae</taxon>
        <taxon>Pentapetalae</taxon>
        <taxon>Caryophyllales</taxon>
        <taxon>Chenopodiaceae</taxon>
        <taxon>Chenopodioideae</taxon>
        <taxon>Atripliceae</taxon>
        <taxon>Chenopodium</taxon>
    </lineage>
</organism>
<dbReference type="AlphaFoldDB" id="A0A803L7F2"/>
<evidence type="ECO:0000313" key="1">
    <source>
        <dbReference type="EnsemblPlants" id="AUR62007791-RA:cds"/>
    </source>
</evidence>
<dbReference type="Gramene" id="AUR62007791-RA">
    <property type="protein sequence ID" value="AUR62007791-RA:cds"/>
    <property type="gene ID" value="AUR62007791"/>
</dbReference>
<dbReference type="Proteomes" id="UP000596660">
    <property type="component" value="Unplaced"/>
</dbReference>
<proteinExistence type="predicted"/>
<accession>A0A803L7F2</accession>
<reference evidence="1" key="2">
    <citation type="submission" date="2021-03" db="UniProtKB">
        <authorList>
            <consortium name="EnsemblPlants"/>
        </authorList>
    </citation>
    <scope>IDENTIFICATION</scope>
</reference>
<protein>
    <submittedName>
        <fullName evidence="1">Uncharacterized protein</fullName>
    </submittedName>
</protein>